<feature type="binding site" evidence="7">
    <location>
        <position position="14"/>
    </location>
    <ligand>
        <name>tRNA</name>
        <dbReference type="ChEBI" id="CHEBI:17843"/>
    </ligand>
</feature>
<evidence type="ECO:0000313" key="12">
    <source>
        <dbReference type="Proteomes" id="UP000541347"/>
    </source>
</evidence>
<dbReference type="EMBL" id="JAABLP010000002">
    <property type="protein sequence ID" value="NBN63257.1"/>
    <property type="molecule type" value="Genomic_DNA"/>
</dbReference>
<dbReference type="PANTHER" id="PTHR17224">
    <property type="entry name" value="PEPTIDYL-TRNA HYDROLASE"/>
    <property type="match status" value="1"/>
</dbReference>
<feature type="compositionally biased region" description="Basic and acidic residues" evidence="10">
    <location>
        <begin position="191"/>
        <end position="215"/>
    </location>
</feature>
<keyword evidence="3 7" id="KW-0378">Hydrolase</keyword>
<feature type="binding site" evidence="7">
    <location>
        <position position="113"/>
    </location>
    <ligand>
        <name>tRNA</name>
        <dbReference type="ChEBI" id="CHEBI:17843"/>
    </ligand>
</feature>
<keyword evidence="7" id="KW-0963">Cytoplasm</keyword>
<reference evidence="11 12" key="1">
    <citation type="submission" date="2020-01" db="EMBL/GenBank/DDBJ databases">
        <authorList>
            <person name="Peng S.Y."/>
            <person name="Li J."/>
            <person name="Wang M."/>
            <person name="Wang L."/>
            <person name="Wang C.Q."/>
            <person name="Wang J.R."/>
        </authorList>
    </citation>
    <scope>NUCLEOTIDE SEQUENCE [LARGE SCALE GENOMIC DNA]</scope>
    <source>
        <strain evidence="11 12">XCT-34</strain>
    </source>
</reference>
<dbReference type="Pfam" id="PF01195">
    <property type="entry name" value="Pept_tRNA_hydro"/>
    <property type="match status" value="1"/>
</dbReference>
<comment type="catalytic activity">
    <reaction evidence="7 8">
        <text>an N-acyl-L-alpha-aminoacyl-tRNA + H2O = an N-acyl-L-amino acid + a tRNA + H(+)</text>
        <dbReference type="Rhea" id="RHEA:54448"/>
        <dbReference type="Rhea" id="RHEA-COMP:10123"/>
        <dbReference type="Rhea" id="RHEA-COMP:13883"/>
        <dbReference type="ChEBI" id="CHEBI:15377"/>
        <dbReference type="ChEBI" id="CHEBI:15378"/>
        <dbReference type="ChEBI" id="CHEBI:59874"/>
        <dbReference type="ChEBI" id="CHEBI:78442"/>
        <dbReference type="ChEBI" id="CHEBI:138191"/>
        <dbReference type="EC" id="3.1.1.29"/>
    </reaction>
</comment>
<evidence type="ECO:0000256" key="1">
    <source>
        <dbReference type="ARBA" id="ARBA00013260"/>
    </source>
</evidence>
<evidence type="ECO:0000256" key="5">
    <source>
        <dbReference type="ARBA" id="ARBA00038063"/>
    </source>
</evidence>
<comment type="subunit">
    <text evidence="7">Monomer.</text>
</comment>
<comment type="function">
    <text evidence="7">Hydrolyzes ribosome-free peptidyl-tRNAs (with 1 or more amino acids incorporated), which drop off the ribosome during protein synthesis, or as a result of ribosome stalling.</text>
</comment>
<protein>
    <recommendedName>
        <fullName evidence="6 7">Peptidyl-tRNA hydrolase</fullName>
        <shortName evidence="7">Pth</shortName>
        <ecNumber evidence="1 7">3.1.1.29</ecNumber>
    </recommendedName>
</protein>
<dbReference type="NCBIfam" id="TIGR00447">
    <property type="entry name" value="pth"/>
    <property type="match status" value="1"/>
</dbReference>
<keyword evidence="4 7" id="KW-0694">RNA-binding</keyword>
<dbReference type="SUPFAM" id="SSF53178">
    <property type="entry name" value="Peptidyl-tRNA hydrolase-like"/>
    <property type="match status" value="1"/>
</dbReference>
<dbReference type="Gene3D" id="3.40.50.1470">
    <property type="entry name" value="Peptidyl-tRNA hydrolase"/>
    <property type="match status" value="1"/>
</dbReference>
<dbReference type="InterPro" id="IPR018171">
    <property type="entry name" value="Pept_tRNA_hydro_CS"/>
</dbReference>
<feature type="binding site" evidence="7">
    <location>
        <position position="67"/>
    </location>
    <ligand>
        <name>tRNA</name>
        <dbReference type="ChEBI" id="CHEBI:17843"/>
    </ligand>
</feature>
<keyword evidence="2 7" id="KW-0820">tRNA-binding</keyword>
<comment type="similarity">
    <text evidence="5 7 9">Belongs to the PTH family.</text>
</comment>
<feature type="site" description="Discriminates between blocked and unblocked aminoacyl-tRNA" evidence="7">
    <location>
        <position position="9"/>
    </location>
</feature>
<comment type="subcellular location">
    <subcellularLocation>
        <location evidence="7">Cytoplasm</location>
    </subcellularLocation>
</comment>
<dbReference type="PANTHER" id="PTHR17224:SF1">
    <property type="entry name" value="PEPTIDYL-TRNA HYDROLASE"/>
    <property type="match status" value="1"/>
</dbReference>
<evidence type="ECO:0000313" key="11">
    <source>
        <dbReference type="EMBL" id="NBN63257.1"/>
    </source>
</evidence>
<organism evidence="11 12">
    <name type="scientific">Pannonibacter tanglangensis</name>
    <dbReference type="NCBI Taxonomy" id="2750084"/>
    <lineage>
        <taxon>Bacteria</taxon>
        <taxon>Pseudomonadati</taxon>
        <taxon>Pseudomonadota</taxon>
        <taxon>Alphaproteobacteria</taxon>
        <taxon>Hyphomicrobiales</taxon>
        <taxon>Stappiaceae</taxon>
        <taxon>Pannonibacter</taxon>
    </lineage>
</organism>
<accession>A0ABW9ZJQ5</accession>
<feature type="region of interest" description="Disordered" evidence="10">
    <location>
        <begin position="191"/>
        <end position="276"/>
    </location>
</feature>
<evidence type="ECO:0000256" key="4">
    <source>
        <dbReference type="ARBA" id="ARBA00022884"/>
    </source>
</evidence>
<sequence>MQIIVGLGNPGGQYARNRHNIGFMAVDEIHRRNPGFSPWRARFQGEASEGTLAGEKVMLLKPMTYMNESGRSVGEAMRFYKLEPKDILVLYDELDLPPAKFRMKSGGGHGGHNGLRSITAHVGDAYRRLRLGIGHPGDKKLVSNYVLGDFAKVDQEWLEPMLTAIADYAGMLARGEDSQFANKLTLVLEPEKARRPDKPAKAEKAPRAEKAEKAENSGAGPAGDTVAAPDPVPQAVRSAPKGQSHIRQARQPKGPQMPTSGPMAEMLKKLLGKGDG</sequence>
<dbReference type="EC" id="3.1.1.29" evidence="1 7"/>
<gene>
    <name evidence="7" type="primary">pth</name>
    <name evidence="11" type="ORF">GWI71_06145</name>
</gene>
<dbReference type="PROSITE" id="PS01196">
    <property type="entry name" value="PEPT_TRNA_HYDROL_2"/>
    <property type="match status" value="1"/>
</dbReference>
<evidence type="ECO:0000256" key="7">
    <source>
        <dbReference type="HAMAP-Rule" id="MF_00083"/>
    </source>
</evidence>
<comment type="caution">
    <text evidence="11">The sequence shown here is derived from an EMBL/GenBank/DDBJ whole genome shotgun (WGS) entry which is preliminary data.</text>
</comment>
<dbReference type="HAMAP" id="MF_00083">
    <property type="entry name" value="Pept_tRNA_hydro_bact"/>
    <property type="match status" value="1"/>
</dbReference>
<proteinExistence type="inferred from homology"/>
<dbReference type="InterPro" id="IPR001328">
    <property type="entry name" value="Pept_tRNA_hydro"/>
</dbReference>
<comment type="function">
    <text evidence="7">Catalyzes the release of premature peptidyl moieties from peptidyl-tRNA molecules trapped in stalled 50S ribosomal subunits, and thus maintains levels of free tRNAs and 50S ribosomes.</text>
</comment>
<evidence type="ECO:0000256" key="8">
    <source>
        <dbReference type="RuleBase" id="RU000673"/>
    </source>
</evidence>
<dbReference type="GO" id="GO:0004045">
    <property type="term" value="F:peptidyl-tRNA hydrolase activity"/>
    <property type="evidence" value="ECO:0007669"/>
    <property type="project" value="UniProtKB-EC"/>
</dbReference>
<keyword evidence="12" id="KW-1185">Reference proteome</keyword>
<dbReference type="PROSITE" id="PS01195">
    <property type="entry name" value="PEPT_TRNA_HYDROL_1"/>
    <property type="match status" value="1"/>
</dbReference>
<evidence type="ECO:0000256" key="3">
    <source>
        <dbReference type="ARBA" id="ARBA00022801"/>
    </source>
</evidence>
<name>A0ABW9ZJQ5_9HYPH</name>
<dbReference type="InterPro" id="IPR036416">
    <property type="entry name" value="Pept_tRNA_hydro_sf"/>
</dbReference>
<feature type="site" description="Stabilizes the basic form of H active site to accept a proton" evidence="7">
    <location>
        <position position="92"/>
    </location>
</feature>
<dbReference type="RefSeq" id="WP_161675015.1">
    <property type="nucleotide sequence ID" value="NZ_JAABLP010000002.1"/>
</dbReference>
<evidence type="ECO:0000256" key="6">
    <source>
        <dbReference type="ARBA" id="ARBA00050038"/>
    </source>
</evidence>
<feature type="active site" description="Proton acceptor" evidence="7">
    <location>
        <position position="19"/>
    </location>
</feature>
<evidence type="ECO:0000256" key="9">
    <source>
        <dbReference type="RuleBase" id="RU004320"/>
    </source>
</evidence>
<evidence type="ECO:0000256" key="10">
    <source>
        <dbReference type="SAM" id="MobiDB-lite"/>
    </source>
</evidence>
<dbReference type="Proteomes" id="UP000541347">
    <property type="component" value="Unassembled WGS sequence"/>
</dbReference>
<evidence type="ECO:0000256" key="2">
    <source>
        <dbReference type="ARBA" id="ARBA00022555"/>
    </source>
</evidence>
<feature type="compositionally biased region" description="Basic and acidic residues" evidence="10">
    <location>
        <begin position="266"/>
        <end position="276"/>
    </location>
</feature>
<dbReference type="CDD" id="cd00462">
    <property type="entry name" value="PTH"/>
    <property type="match status" value="1"/>
</dbReference>
<feature type="binding site" evidence="7">
    <location>
        <position position="65"/>
    </location>
    <ligand>
        <name>tRNA</name>
        <dbReference type="ChEBI" id="CHEBI:17843"/>
    </ligand>
</feature>